<dbReference type="SMART" id="SM00233">
    <property type="entry name" value="PH"/>
    <property type="match status" value="2"/>
</dbReference>
<gene>
    <name evidence="3" type="ORF">TM35_000093330</name>
</gene>
<dbReference type="SUPFAM" id="SSF50729">
    <property type="entry name" value="PH domain-like"/>
    <property type="match status" value="2"/>
</dbReference>
<organism evidence="3 4">
    <name type="scientific">Trypanosoma theileri</name>
    <dbReference type="NCBI Taxonomy" id="67003"/>
    <lineage>
        <taxon>Eukaryota</taxon>
        <taxon>Discoba</taxon>
        <taxon>Euglenozoa</taxon>
        <taxon>Kinetoplastea</taxon>
        <taxon>Metakinetoplastina</taxon>
        <taxon>Trypanosomatida</taxon>
        <taxon>Trypanosomatidae</taxon>
        <taxon>Trypanosoma</taxon>
    </lineage>
</organism>
<name>A0A1X0P0P5_9TRYP</name>
<dbReference type="PROSITE" id="PS50003">
    <property type="entry name" value="PH_DOMAIN"/>
    <property type="match status" value="1"/>
</dbReference>
<protein>
    <recommendedName>
        <fullName evidence="2">PH domain-containing protein</fullName>
    </recommendedName>
</protein>
<dbReference type="EMBL" id="NBCO01000009">
    <property type="protein sequence ID" value="ORC90283.1"/>
    <property type="molecule type" value="Genomic_DNA"/>
</dbReference>
<dbReference type="InterPro" id="IPR001849">
    <property type="entry name" value="PH_domain"/>
</dbReference>
<evidence type="ECO:0000313" key="3">
    <source>
        <dbReference type="EMBL" id="ORC90283.1"/>
    </source>
</evidence>
<dbReference type="Proteomes" id="UP000192257">
    <property type="component" value="Unassembled WGS sequence"/>
</dbReference>
<feature type="region of interest" description="Disordered" evidence="1">
    <location>
        <begin position="139"/>
        <end position="164"/>
    </location>
</feature>
<feature type="domain" description="PH" evidence="2">
    <location>
        <begin position="169"/>
        <end position="265"/>
    </location>
</feature>
<reference evidence="3 4" key="1">
    <citation type="submission" date="2017-03" db="EMBL/GenBank/DDBJ databases">
        <title>An alternative strategy for trypanosome survival in the mammalian bloodstream revealed through genome and transcriptome analysis of the ubiquitous bovine parasite Trypanosoma (Megatrypanum) theileri.</title>
        <authorList>
            <person name="Kelly S."/>
            <person name="Ivens A."/>
            <person name="Mott A."/>
            <person name="O'Neill E."/>
            <person name="Emms D."/>
            <person name="Macleod O."/>
            <person name="Voorheis P."/>
            <person name="Matthews J."/>
            <person name="Matthews K."/>
            <person name="Carrington M."/>
        </authorList>
    </citation>
    <scope>NUCLEOTIDE SEQUENCE [LARGE SCALE GENOMIC DNA]</scope>
    <source>
        <strain evidence="3">Edinburgh</strain>
    </source>
</reference>
<evidence type="ECO:0000313" key="4">
    <source>
        <dbReference type="Proteomes" id="UP000192257"/>
    </source>
</evidence>
<sequence>MEIECKVLPPPNKQVVYHGPLSRFSRVSGRFTSFNAFLYRETNTSESNQASLGTLYFIDNNGDPFSCIIFELGISVKDSSKGPNAFSISGKTGSKIILQAPSSASKAEWVRHITGLIQGDSSLISSSVVDSVTEATKTYPHPTFTSTNNQPVLPSGSIERETSTSRDPLPIIKGILLKKGGLTGHYVRRWFELVQDIGLLYSLYGDSPRDTFQRVPLQGLSIFFSEEKRQIIIPPSGSRTKLMILKCPHKEEFAQWREAIQLESSRCTSTIRRNEMKESETVENCIDDQTSREKRRSSSLTCIDAKDDTPLTSSMMAKDSSPVSTESAFDMTLFGVGSGVDTNIITLTKREMLELEDLQSDIPCMGTLNTEEFLQSIEETYKPMKNTPGIELELQRYYAECLPYGLEATLKRLQQRFTLPIKEPYDAVNEHIVLLDLDVERVRECLRNTLSLYGDEIAIWNVVREMDYIIRVYTYVREKLLIRLGIAAFREQTDRTGLSLGVNGTIDALDTFLFSDSPSSAIYDKVVDMWKGFFNALQHFRLDFDVFDESEETIVAMEDALNKLYDWLRRNSQEEEEEENREEDLR</sequence>
<dbReference type="CDD" id="cd00821">
    <property type="entry name" value="PH"/>
    <property type="match status" value="1"/>
</dbReference>
<dbReference type="GeneID" id="39984352"/>
<dbReference type="RefSeq" id="XP_028884349.1">
    <property type="nucleotide sequence ID" value="XM_029024572.1"/>
</dbReference>
<dbReference type="Gene3D" id="2.30.29.30">
    <property type="entry name" value="Pleckstrin-homology domain (PH domain)/Phosphotyrosine-binding domain (PTB)"/>
    <property type="match status" value="1"/>
</dbReference>
<dbReference type="InterPro" id="IPR011993">
    <property type="entry name" value="PH-like_dom_sf"/>
</dbReference>
<evidence type="ECO:0000256" key="1">
    <source>
        <dbReference type="SAM" id="MobiDB-lite"/>
    </source>
</evidence>
<feature type="compositionally biased region" description="Polar residues" evidence="1">
    <location>
        <begin position="143"/>
        <end position="152"/>
    </location>
</feature>
<evidence type="ECO:0000259" key="2">
    <source>
        <dbReference type="PROSITE" id="PS50003"/>
    </source>
</evidence>
<keyword evidence="4" id="KW-1185">Reference proteome</keyword>
<accession>A0A1X0P0P5</accession>
<dbReference type="OrthoDB" id="248544at2759"/>
<proteinExistence type="predicted"/>
<comment type="caution">
    <text evidence="3">The sequence shown here is derived from an EMBL/GenBank/DDBJ whole genome shotgun (WGS) entry which is preliminary data.</text>
</comment>
<dbReference type="AlphaFoldDB" id="A0A1X0P0P5"/>
<dbReference type="VEuPathDB" id="TriTrypDB:TM35_000093330"/>